<protein>
    <recommendedName>
        <fullName evidence="2">DUF7950 domain-containing protein</fullName>
    </recommendedName>
</protein>
<sequence length="325" mass="35647">MDGRGGCCIARYSGGGVYGYDMSKVDRIMLRFRPIAPKPVAEGDVAGAGARVGKSERHVRGGRGKRRYARDGTAANKRCNNNSKRRKASPDHDHHDDRKRSGTIVSDHRDDQTGVTLLTLLPETPEPKEERRDLVLSPPPKELSFDKRLSSFPAIGSPDPTAAMVAPAPLRLVRVVGSSVTVECVTDTWTDGNALGRTDEERRMNLERDTCPGFTSDGFGRVIWTNGAYRELVGQGGGGEIVNSGERTIINNNNNIMVWLVMKERLPAAVTLTYPAFTCRVRLQCYVDGKEVTKSSLTVPCDVWRMDAGGFAWRLDVNAALCLGR</sequence>
<dbReference type="PANTHER" id="PTHR33595">
    <property type="entry name" value="VON WILLEBRAND FACTOR A DOMAIN PROTEIN"/>
    <property type="match status" value="1"/>
</dbReference>
<dbReference type="Pfam" id="PF25821">
    <property type="entry name" value="DUF7950"/>
    <property type="match status" value="1"/>
</dbReference>
<feature type="region of interest" description="Disordered" evidence="1">
    <location>
        <begin position="47"/>
        <end position="142"/>
    </location>
</feature>
<dbReference type="PANTHER" id="PTHR33595:SF7">
    <property type="entry name" value="OS12G0242500 PROTEIN"/>
    <property type="match status" value="1"/>
</dbReference>
<dbReference type="EMBL" id="BTGU01000066">
    <property type="protein sequence ID" value="GMN56801.1"/>
    <property type="molecule type" value="Genomic_DNA"/>
</dbReference>
<evidence type="ECO:0000313" key="3">
    <source>
        <dbReference type="EMBL" id="GMN56801.1"/>
    </source>
</evidence>
<dbReference type="InterPro" id="IPR057710">
    <property type="entry name" value="DUF7950"/>
</dbReference>
<feature type="domain" description="DUF7950" evidence="2">
    <location>
        <begin position="177"/>
        <end position="322"/>
    </location>
</feature>
<reference evidence="3" key="1">
    <citation type="submission" date="2023-07" db="EMBL/GenBank/DDBJ databases">
        <title>draft genome sequence of fig (Ficus carica).</title>
        <authorList>
            <person name="Takahashi T."/>
            <person name="Nishimura K."/>
        </authorList>
    </citation>
    <scope>NUCLEOTIDE SEQUENCE</scope>
</reference>
<keyword evidence="4" id="KW-1185">Reference proteome</keyword>
<organism evidence="3 4">
    <name type="scientific">Ficus carica</name>
    <name type="common">Common fig</name>
    <dbReference type="NCBI Taxonomy" id="3494"/>
    <lineage>
        <taxon>Eukaryota</taxon>
        <taxon>Viridiplantae</taxon>
        <taxon>Streptophyta</taxon>
        <taxon>Embryophyta</taxon>
        <taxon>Tracheophyta</taxon>
        <taxon>Spermatophyta</taxon>
        <taxon>Magnoliopsida</taxon>
        <taxon>eudicotyledons</taxon>
        <taxon>Gunneridae</taxon>
        <taxon>Pentapetalae</taxon>
        <taxon>rosids</taxon>
        <taxon>fabids</taxon>
        <taxon>Rosales</taxon>
        <taxon>Moraceae</taxon>
        <taxon>Ficeae</taxon>
        <taxon>Ficus</taxon>
    </lineage>
</organism>
<accession>A0AA88DGW1</accession>
<evidence type="ECO:0000313" key="4">
    <source>
        <dbReference type="Proteomes" id="UP001187192"/>
    </source>
</evidence>
<comment type="caution">
    <text evidence="3">The sequence shown here is derived from an EMBL/GenBank/DDBJ whole genome shotgun (WGS) entry which is preliminary data.</text>
</comment>
<dbReference type="AlphaFoldDB" id="A0AA88DGW1"/>
<evidence type="ECO:0000256" key="1">
    <source>
        <dbReference type="SAM" id="MobiDB-lite"/>
    </source>
</evidence>
<feature type="compositionally biased region" description="Basic and acidic residues" evidence="1">
    <location>
        <begin position="88"/>
        <end position="112"/>
    </location>
</feature>
<feature type="compositionally biased region" description="Basic and acidic residues" evidence="1">
    <location>
        <begin position="125"/>
        <end position="134"/>
    </location>
</feature>
<name>A0AA88DGW1_FICCA</name>
<proteinExistence type="predicted"/>
<dbReference type="Proteomes" id="UP001187192">
    <property type="component" value="Unassembled WGS sequence"/>
</dbReference>
<gene>
    <name evidence="3" type="ORF">TIFTF001_025927</name>
</gene>
<evidence type="ECO:0000259" key="2">
    <source>
        <dbReference type="Pfam" id="PF25821"/>
    </source>
</evidence>